<feature type="region of interest" description="Disordered" evidence="2">
    <location>
        <begin position="298"/>
        <end position="342"/>
    </location>
</feature>
<evidence type="ECO:0000313" key="5">
    <source>
        <dbReference type="Proteomes" id="UP001209540"/>
    </source>
</evidence>
<dbReference type="SUPFAM" id="SSF52540">
    <property type="entry name" value="P-loop containing nucleoside triphosphate hydrolases"/>
    <property type="match status" value="1"/>
</dbReference>
<keyword evidence="1" id="KW-0342">GTP-binding</keyword>
<keyword evidence="5" id="KW-1185">Reference proteome</keyword>
<feature type="domain" description="Septin-type G" evidence="3">
    <location>
        <begin position="22"/>
        <end position="399"/>
    </location>
</feature>
<dbReference type="AlphaFoldDB" id="A0AAD5P6V9"/>
<proteinExistence type="inferred from homology"/>
<gene>
    <name evidence="4" type="ORF">BDA99DRAFT_566491</name>
</gene>
<accession>A0AAD5P6V9</accession>
<dbReference type="Pfam" id="PF00735">
    <property type="entry name" value="Septin"/>
    <property type="match status" value="2"/>
</dbReference>
<dbReference type="InterPro" id="IPR030379">
    <property type="entry name" value="G_SEPTIN_dom"/>
</dbReference>
<dbReference type="PANTHER" id="PTHR18884">
    <property type="entry name" value="SEPTIN"/>
    <property type="match status" value="1"/>
</dbReference>
<comment type="similarity">
    <text evidence="1">Belongs to the TRAFAC class TrmE-Era-EngA-EngB-Septin-like GTPase superfamily. Septin GTPase family.</text>
</comment>
<feature type="compositionally biased region" description="Polar residues" evidence="2">
    <location>
        <begin position="316"/>
        <end position="330"/>
    </location>
</feature>
<evidence type="ECO:0000256" key="1">
    <source>
        <dbReference type="RuleBase" id="RU004560"/>
    </source>
</evidence>
<dbReference type="PROSITE" id="PS51719">
    <property type="entry name" value="G_SEPTIN"/>
    <property type="match status" value="1"/>
</dbReference>
<evidence type="ECO:0000256" key="2">
    <source>
        <dbReference type="SAM" id="MobiDB-lite"/>
    </source>
</evidence>
<evidence type="ECO:0000313" key="4">
    <source>
        <dbReference type="EMBL" id="KAI9243825.1"/>
    </source>
</evidence>
<comment type="caution">
    <text evidence="4">The sequence shown here is derived from an EMBL/GenBank/DDBJ whole genome shotgun (WGS) entry which is preliminary data.</text>
</comment>
<protein>
    <submittedName>
        <fullName evidence="4">Septin-domain-containing protein</fullName>
    </submittedName>
</protein>
<dbReference type="Gene3D" id="3.40.50.300">
    <property type="entry name" value="P-loop containing nucleotide triphosphate hydrolases"/>
    <property type="match status" value="1"/>
</dbReference>
<sequence>MLYNAYSQRLSGQQTARSRKESVPHLNVMVVGKAGAGKTMFVRTLCERLKCNIIQGTFKESKSMALKEQLRATEDFYSVSMYVEENGERISFTLIDTPGFDDGLAIDHQLNFVAKYIDYQFELTLIEETKVKRDTKAFDTHIHACLYFMDTTSNCLSDTDRYALRVLSSRVNVIPVIGKADTLTVTQRESLKRGFRNDIFDALQIPIYGYIEMNEDDEKDEKSSEAPERGSFTMTHILHMLRECISDNDDDDDDDDCDGDARTMVDYLEQMPYTVFSYEEDPDTGRPLTILRDSLFPQQQMSSQQQQDTEPHELTSSEPASDTLSATPQQPHKKYNNKRNTSKNMLGRRYPWAVIECCNPDHCDFEKLRTMIVTSHRDMLRIDTFERFYEKYRTEQLLKRRVNKLMATTTKCDKVLV</sequence>
<feature type="compositionally biased region" description="Low complexity" evidence="2">
    <location>
        <begin position="298"/>
        <end position="307"/>
    </location>
</feature>
<name>A0AAD5P6V9_9FUNG</name>
<reference evidence="4" key="2">
    <citation type="submission" date="2023-02" db="EMBL/GenBank/DDBJ databases">
        <authorList>
            <consortium name="DOE Joint Genome Institute"/>
            <person name="Mondo S.J."/>
            <person name="Chang Y."/>
            <person name="Wang Y."/>
            <person name="Ahrendt S."/>
            <person name="Andreopoulos W."/>
            <person name="Barry K."/>
            <person name="Beard J."/>
            <person name="Benny G.L."/>
            <person name="Blankenship S."/>
            <person name="Bonito G."/>
            <person name="Cuomo C."/>
            <person name="Desiro A."/>
            <person name="Gervers K.A."/>
            <person name="Hundley H."/>
            <person name="Kuo A."/>
            <person name="LaButti K."/>
            <person name="Lang B.F."/>
            <person name="Lipzen A."/>
            <person name="O'Donnell K."/>
            <person name="Pangilinan J."/>
            <person name="Reynolds N."/>
            <person name="Sandor L."/>
            <person name="Smith M.W."/>
            <person name="Tsang A."/>
            <person name="Grigoriev I.V."/>
            <person name="Stajich J.E."/>
            <person name="Spatafora J.W."/>
        </authorList>
    </citation>
    <scope>NUCLEOTIDE SEQUENCE</scope>
    <source>
        <strain evidence="4">RSA 2281</strain>
    </source>
</reference>
<reference evidence="4" key="1">
    <citation type="journal article" date="2022" name="IScience">
        <title>Evolution of zygomycete secretomes and the origins of terrestrial fungal ecologies.</title>
        <authorList>
            <person name="Chang Y."/>
            <person name="Wang Y."/>
            <person name="Mondo S."/>
            <person name="Ahrendt S."/>
            <person name="Andreopoulos W."/>
            <person name="Barry K."/>
            <person name="Beard J."/>
            <person name="Benny G.L."/>
            <person name="Blankenship S."/>
            <person name="Bonito G."/>
            <person name="Cuomo C."/>
            <person name="Desiro A."/>
            <person name="Gervers K.A."/>
            <person name="Hundley H."/>
            <person name="Kuo A."/>
            <person name="LaButti K."/>
            <person name="Lang B.F."/>
            <person name="Lipzen A."/>
            <person name="O'Donnell K."/>
            <person name="Pangilinan J."/>
            <person name="Reynolds N."/>
            <person name="Sandor L."/>
            <person name="Smith M.E."/>
            <person name="Tsang A."/>
            <person name="Grigoriev I.V."/>
            <person name="Stajich J.E."/>
            <person name="Spatafora J.W."/>
        </authorList>
    </citation>
    <scope>NUCLEOTIDE SEQUENCE</scope>
    <source>
        <strain evidence="4">RSA 2281</strain>
    </source>
</reference>
<dbReference type="EMBL" id="JAIXMP010000066">
    <property type="protein sequence ID" value="KAI9243825.1"/>
    <property type="molecule type" value="Genomic_DNA"/>
</dbReference>
<dbReference type="Proteomes" id="UP001209540">
    <property type="component" value="Unassembled WGS sequence"/>
</dbReference>
<dbReference type="GO" id="GO:0005525">
    <property type="term" value="F:GTP binding"/>
    <property type="evidence" value="ECO:0007669"/>
    <property type="project" value="UniProtKB-KW"/>
</dbReference>
<dbReference type="InterPro" id="IPR027417">
    <property type="entry name" value="P-loop_NTPase"/>
</dbReference>
<evidence type="ECO:0000259" key="3">
    <source>
        <dbReference type="PROSITE" id="PS51719"/>
    </source>
</evidence>
<feature type="compositionally biased region" description="Basic residues" evidence="2">
    <location>
        <begin position="331"/>
        <end position="341"/>
    </location>
</feature>
<organism evidence="4 5">
    <name type="scientific">Phascolomyces articulosus</name>
    <dbReference type="NCBI Taxonomy" id="60185"/>
    <lineage>
        <taxon>Eukaryota</taxon>
        <taxon>Fungi</taxon>
        <taxon>Fungi incertae sedis</taxon>
        <taxon>Mucoromycota</taxon>
        <taxon>Mucoromycotina</taxon>
        <taxon>Mucoromycetes</taxon>
        <taxon>Mucorales</taxon>
        <taxon>Lichtheimiaceae</taxon>
        <taxon>Phascolomyces</taxon>
    </lineage>
</organism>
<keyword evidence="1" id="KW-0547">Nucleotide-binding</keyword>